<protein>
    <submittedName>
        <fullName evidence="1">Uncharacterized protein</fullName>
    </submittedName>
</protein>
<accession>A0A1J0RI53</accession>
<dbReference type="Pfam" id="PF09562">
    <property type="entry name" value="RE_LlaMI"/>
    <property type="match status" value="1"/>
</dbReference>
<dbReference type="InterPro" id="IPR019063">
    <property type="entry name" value="Restrct_endonuc_II_LlaMI"/>
</dbReference>
<proteinExistence type="predicted"/>
<dbReference type="EMBL" id="CP018142">
    <property type="protein sequence ID" value="APD77626.1"/>
    <property type="molecule type" value="Genomic_DNA"/>
</dbReference>
<dbReference type="Gene3D" id="3.40.210.20">
    <property type="entry name" value="MvaI/BcnI restriction endonuclease, catalytic domain"/>
    <property type="match status" value="1"/>
</dbReference>
<geneLocation type="plasmid" evidence="1">
    <name>pRW2</name>
</geneLocation>
<sequence>MTNEQKIVQIFMENVHGKQANTIGMNLNHDGSKGHWLEKQMGIKPNASNAPDLLGFEMKNQTTSKTTFGDWSPNYFIFNDKEIIPREKGITAVQRRNTHFLPIWGQPNIEKDNRLVAF</sequence>
<dbReference type="AlphaFoldDB" id="A0A1J0RI53"/>
<gene>
    <name evidence="1" type="ORF">BFG52_16610</name>
</gene>
<evidence type="ECO:0000313" key="1">
    <source>
        <dbReference type="EMBL" id="APD77626.1"/>
    </source>
</evidence>
<organism evidence="1">
    <name type="scientific">Acinetobacter larvae</name>
    <dbReference type="NCBI Taxonomy" id="1789224"/>
    <lineage>
        <taxon>Bacteria</taxon>
        <taxon>Pseudomonadati</taxon>
        <taxon>Pseudomonadota</taxon>
        <taxon>Gammaproteobacteria</taxon>
        <taxon>Moraxellales</taxon>
        <taxon>Moraxellaceae</taxon>
        <taxon>Acinetobacter</taxon>
    </lineage>
</organism>
<dbReference type="InterPro" id="IPR043004">
    <property type="entry name" value="MvaI_BcnI_cat"/>
</dbReference>
<name>A0A1J0RI53_9GAMM</name>
<keyword evidence="1" id="KW-0614">Plasmid</keyword>
<dbReference type="RefSeq" id="WP_216088199.1">
    <property type="nucleotide sequence ID" value="NZ_CP018142.1"/>
</dbReference>
<reference evidence="1" key="1">
    <citation type="submission" date="2016-11" db="EMBL/GenBank/DDBJ databases">
        <authorList>
            <person name="Jaros S."/>
            <person name="Januszkiewicz K."/>
            <person name="Wedrychowicz H."/>
        </authorList>
    </citation>
    <scope>NUCLEOTIDE SEQUENCE</scope>
    <source>
        <strain evidence="1">BRTC-1</strain>
        <plasmid evidence="1">pRW2</plasmid>
    </source>
</reference>